<dbReference type="FunFam" id="3.30.497.10:FF:000008">
    <property type="entry name" value="antithrombin-III isoform X1"/>
    <property type="match status" value="1"/>
</dbReference>
<dbReference type="InterPro" id="IPR036186">
    <property type="entry name" value="Serpin_sf"/>
</dbReference>
<dbReference type="GO" id="GO:0004867">
    <property type="term" value="F:serine-type endopeptidase inhibitor activity"/>
    <property type="evidence" value="ECO:0007669"/>
    <property type="project" value="UniProtKB-KW"/>
</dbReference>
<sequence>MSQRLLTGRPSALRDTDPSLKPLDAATVWIPTRKLEKLTRSRSVSPCRMRAPDWLLVLAILPLASLAVPPDICSAKPKDLGLEPRCIYRSPEPEGPTVAPPEAIPDATNPRVWELSKANGRFALALYKQLALSKTPDTNIFMSPISISTAFAMTKLGACNRTLQQIMQVFQFDTIKEKTSDQVHFFFAKLNCRLYRKKDATTSLISANRLFGDKSLVFSETYQNISETVYGAKLLPLNFRENPDAARVTINNWISNKTENLIQETLPVGSLDSTTMLVLVNTIYFKGQWKKKFDPDLVYQSEFAVSSERRCPVHMMYQEARFRYRSLPEDQVQLLELPYRGDAITMVIILPAKDTTLAQVEESLDLTKLTRWMDEMKETTVSVSVPRFRVEDSFSLKEKLQNMGLTDLFSPEHASLPGLLEDGSDVLHISDAFHKAFLEVNEEGSEAAAATAVVAVGRSLNLFREIFLADRPFLLLIRESSINALLFTARVADPCSQ</sequence>
<evidence type="ECO:0000313" key="19">
    <source>
        <dbReference type="EMBL" id="TDH09025.1"/>
    </source>
</evidence>
<dbReference type="GO" id="GO:0008201">
    <property type="term" value="F:heparin binding"/>
    <property type="evidence" value="ECO:0007669"/>
    <property type="project" value="UniProtKB-KW"/>
</dbReference>
<evidence type="ECO:0000256" key="5">
    <source>
        <dbReference type="ARBA" id="ARBA00022525"/>
    </source>
</evidence>
<dbReference type="SUPFAM" id="SSF56574">
    <property type="entry name" value="Serpins"/>
    <property type="match status" value="1"/>
</dbReference>
<dbReference type="InterPro" id="IPR023796">
    <property type="entry name" value="Serpin_dom"/>
</dbReference>
<dbReference type="PANTHER" id="PTHR11461">
    <property type="entry name" value="SERINE PROTEASE INHIBITOR, SERPIN"/>
    <property type="match status" value="1"/>
</dbReference>
<dbReference type="InterPro" id="IPR023795">
    <property type="entry name" value="Serpin_CS"/>
</dbReference>
<keyword evidence="12" id="KW-0094">Blood coagulation</keyword>
<reference evidence="19 20" key="1">
    <citation type="submission" date="2019-01" db="EMBL/GenBank/DDBJ databases">
        <title>A chromosome-scale genome assembly of the yellow perch, Perca flavescens.</title>
        <authorList>
            <person name="Feron R."/>
            <person name="Morvezen R."/>
            <person name="Bestin A."/>
            <person name="Haffray P."/>
            <person name="Klopp C."/>
            <person name="Zahm M."/>
            <person name="Cabau C."/>
            <person name="Roques C."/>
            <person name="Donnadieu C."/>
            <person name="Bouchez O."/>
            <person name="Christie M."/>
            <person name="Larson W."/>
            <person name="Guiguen Y."/>
        </authorList>
    </citation>
    <scope>NUCLEOTIDE SEQUENCE [LARGE SCALE GENOMIC DNA]</scope>
    <source>
        <strain evidence="19">YP-PL-M2</strain>
        <tissue evidence="19">Blood</tissue>
    </source>
</reference>
<dbReference type="Gene3D" id="3.30.497.10">
    <property type="entry name" value="Antithrombin, subunit I, domain 2"/>
    <property type="match status" value="1"/>
</dbReference>
<keyword evidence="20" id="KW-1185">Reference proteome</keyword>
<evidence type="ECO:0000256" key="4">
    <source>
        <dbReference type="ARBA" id="ARBA00015267"/>
    </source>
</evidence>
<dbReference type="AlphaFoldDB" id="A0A484D193"/>
<evidence type="ECO:0000256" key="17">
    <source>
        <dbReference type="RuleBase" id="RU000411"/>
    </source>
</evidence>
<keyword evidence="8" id="KW-0646">Protease inhibitor</keyword>
<dbReference type="InterPro" id="IPR042178">
    <property type="entry name" value="Serpin_sf_1"/>
</dbReference>
<protein>
    <recommendedName>
        <fullName evidence="4">Antithrombin-III</fullName>
    </recommendedName>
    <alternativeName>
        <fullName evidence="16">Serpin C1</fullName>
    </alternativeName>
</protein>
<organism evidence="19 20">
    <name type="scientific">Perca flavescens</name>
    <name type="common">American yellow perch</name>
    <name type="synonym">Morone flavescens</name>
    <dbReference type="NCBI Taxonomy" id="8167"/>
    <lineage>
        <taxon>Eukaryota</taxon>
        <taxon>Metazoa</taxon>
        <taxon>Chordata</taxon>
        <taxon>Craniata</taxon>
        <taxon>Vertebrata</taxon>
        <taxon>Euteleostomi</taxon>
        <taxon>Actinopterygii</taxon>
        <taxon>Neopterygii</taxon>
        <taxon>Teleostei</taxon>
        <taxon>Neoteleostei</taxon>
        <taxon>Acanthomorphata</taxon>
        <taxon>Eupercaria</taxon>
        <taxon>Perciformes</taxon>
        <taxon>Percoidei</taxon>
        <taxon>Percidae</taxon>
        <taxon>Percinae</taxon>
        <taxon>Perca</taxon>
    </lineage>
</organism>
<evidence type="ECO:0000256" key="7">
    <source>
        <dbReference type="ARBA" id="ARBA00022674"/>
    </source>
</evidence>
<name>A0A484D193_PERFV</name>
<keyword evidence="7" id="KW-0358">Heparin-binding</keyword>
<dbReference type="Pfam" id="PF00079">
    <property type="entry name" value="Serpin"/>
    <property type="match status" value="1"/>
</dbReference>
<evidence type="ECO:0000256" key="16">
    <source>
        <dbReference type="ARBA" id="ARBA00033153"/>
    </source>
</evidence>
<dbReference type="Gene3D" id="2.30.39.10">
    <property type="entry name" value="Alpha-1-antitrypsin, domain 1"/>
    <property type="match status" value="1"/>
</dbReference>
<evidence type="ECO:0000256" key="6">
    <source>
        <dbReference type="ARBA" id="ARBA00022553"/>
    </source>
</evidence>
<feature type="domain" description="Serpin" evidence="18">
    <location>
        <begin position="124"/>
        <end position="494"/>
    </location>
</feature>
<dbReference type="EMBL" id="SCKG01000009">
    <property type="protein sequence ID" value="TDH09025.1"/>
    <property type="molecule type" value="Genomic_DNA"/>
</dbReference>
<evidence type="ECO:0000259" key="18">
    <source>
        <dbReference type="SMART" id="SM00093"/>
    </source>
</evidence>
<keyword evidence="9" id="KW-0356">Hemostasis</keyword>
<dbReference type="SMART" id="SM00093">
    <property type="entry name" value="SERPIN"/>
    <property type="match status" value="1"/>
</dbReference>
<dbReference type="Proteomes" id="UP000295070">
    <property type="component" value="Chromosome 9"/>
</dbReference>
<comment type="similarity">
    <text evidence="2 17">Belongs to the serpin family.</text>
</comment>
<accession>A0A484D193</accession>
<evidence type="ECO:0000256" key="10">
    <source>
        <dbReference type="ARBA" id="ARBA00022729"/>
    </source>
</evidence>
<evidence type="ECO:0000256" key="15">
    <source>
        <dbReference type="ARBA" id="ARBA00025088"/>
    </source>
</evidence>
<dbReference type="InterPro" id="IPR000215">
    <property type="entry name" value="Serpin_fam"/>
</dbReference>
<evidence type="ECO:0000256" key="11">
    <source>
        <dbReference type="ARBA" id="ARBA00022900"/>
    </source>
</evidence>
<evidence type="ECO:0000256" key="3">
    <source>
        <dbReference type="ARBA" id="ARBA00011096"/>
    </source>
</evidence>
<dbReference type="InterPro" id="IPR042185">
    <property type="entry name" value="Serpin_sf_2"/>
</dbReference>
<dbReference type="GO" id="GO:0007596">
    <property type="term" value="P:blood coagulation"/>
    <property type="evidence" value="ECO:0007669"/>
    <property type="project" value="UniProtKB-KW"/>
</dbReference>
<evidence type="ECO:0000256" key="8">
    <source>
        <dbReference type="ARBA" id="ARBA00022690"/>
    </source>
</evidence>
<comment type="function">
    <text evidence="15">Most important serine protease inhibitor in plasma that regulates the blood coagulation cascade. AT-III inhibits thrombin, matriptase-3/TMPRSS7, as well as factors IXa, Xa and XIa. Its inhibitory activity is greatly enhanced in the presence of heparin.</text>
</comment>
<keyword evidence="10" id="KW-0732">Signal</keyword>
<dbReference type="STRING" id="8167.A0A484D193"/>
<keyword evidence="5" id="KW-0964">Secreted</keyword>
<keyword evidence="14" id="KW-0325">Glycoprotein</keyword>
<proteinExistence type="inferred from homology"/>
<keyword evidence="13" id="KW-1015">Disulfide bond</keyword>
<evidence type="ECO:0000256" key="2">
    <source>
        <dbReference type="ARBA" id="ARBA00009500"/>
    </source>
</evidence>
<evidence type="ECO:0000256" key="1">
    <source>
        <dbReference type="ARBA" id="ARBA00004239"/>
    </source>
</evidence>
<comment type="subcellular location">
    <subcellularLocation>
        <location evidence="1">Secreted</location>
        <location evidence="1">Extracellular space</location>
    </subcellularLocation>
</comment>
<comment type="caution">
    <text evidence="19">The sequence shown here is derived from an EMBL/GenBank/DDBJ whole genome shotgun (WGS) entry which is preliminary data.</text>
</comment>
<evidence type="ECO:0000256" key="12">
    <source>
        <dbReference type="ARBA" id="ARBA00023084"/>
    </source>
</evidence>
<keyword evidence="11" id="KW-0722">Serine protease inhibitor</keyword>
<evidence type="ECO:0000256" key="14">
    <source>
        <dbReference type="ARBA" id="ARBA00023180"/>
    </source>
</evidence>
<dbReference type="PROSITE" id="PS00284">
    <property type="entry name" value="SERPIN"/>
    <property type="match status" value="1"/>
</dbReference>
<evidence type="ECO:0000313" key="20">
    <source>
        <dbReference type="Proteomes" id="UP000295070"/>
    </source>
</evidence>
<gene>
    <name evidence="19" type="ORF">EPR50_G00103890</name>
</gene>
<keyword evidence="6" id="KW-0597">Phosphoprotein</keyword>
<evidence type="ECO:0000256" key="9">
    <source>
        <dbReference type="ARBA" id="ARBA00022696"/>
    </source>
</evidence>
<dbReference type="GO" id="GO:0005615">
    <property type="term" value="C:extracellular space"/>
    <property type="evidence" value="ECO:0007669"/>
    <property type="project" value="InterPro"/>
</dbReference>
<comment type="subunit">
    <text evidence="3">Forms protease inhibiting heterodimer with TMPRSS7.</text>
</comment>
<dbReference type="PANTHER" id="PTHR11461:SF53">
    <property type="entry name" value="ANTITHROMBIN-III"/>
    <property type="match status" value="1"/>
</dbReference>
<evidence type="ECO:0000256" key="13">
    <source>
        <dbReference type="ARBA" id="ARBA00023157"/>
    </source>
</evidence>